<sequence>MQTPRATKTPTATSTPTQTPTATQTPRATQTSRTASRIDYAALFAATPSPYLVLGPDLVIVDVNDAYLQATGRTREDLVGTYVFDAFPDNPADPGADGVSNLSASLHRVLTTRERDAMALQRYDIPVVDRPGAFEERWWSPVNTPVSAPDGTVAWIIHRVEDVTEFVRSRRSYREEEHDEVAASSSKVELEALEGELYSRARELQRLNEELRQAHARERQVALTLQEAMLTSPDLVRHPDIAVRYLPAVGSLNVCGDWYDVIDLPGGSVAVSVGDVVGHGLEAAAVMGMLRSALSAATRAVEGPAQALEVLCRYALCVEGALTTTAVHAVIHKSAHVIAYSSAGHPPPVLLHHDGTCELLDRATDPPLGAHTEHVPRTEAQLPYAVGDTLVLYSDGLIERRGEDIDAGLHRLCDAVSHCAHLTPEHLTDALLARFGVSGGARDDIALIAVRL</sequence>
<dbReference type="InterPro" id="IPR001932">
    <property type="entry name" value="PPM-type_phosphatase-like_dom"/>
</dbReference>
<dbReference type="PANTHER" id="PTHR43156:SF2">
    <property type="entry name" value="STAGE II SPORULATION PROTEIN E"/>
    <property type="match status" value="1"/>
</dbReference>
<evidence type="ECO:0000313" key="7">
    <source>
        <dbReference type="Proteomes" id="UP001602058"/>
    </source>
</evidence>
<accession>A0ABW6U9S0</accession>
<keyword evidence="2" id="KW-0175">Coiled coil</keyword>
<dbReference type="Gene3D" id="3.30.450.20">
    <property type="entry name" value="PAS domain"/>
    <property type="match status" value="1"/>
</dbReference>
<evidence type="ECO:0000259" key="4">
    <source>
        <dbReference type="PROSITE" id="PS50112"/>
    </source>
</evidence>
<dbReference type="PANTHER" id="PTHR43156">
    <property type="entry name" value="STAGE II SPORULATION PROTEIN E-RELATED"/>
    <property type="match status" value="1"/>
</dbReference>
<dbReference type="InterPro" id="IPR013656">
    <property type="entry name" value="PAS_4"/>
</dbReference>
<dbReference type="InterPro" id="IPR052016">
    <property type="entry name" value="Bact_Sigma-Reg"/>
</dbReference>
<dbReference type="RefSeq" id="WP_387882731.1">
    <property type="nucleotide sequence ID" value="NZ_JBIAWJ010000001.1"/>
</dbReference>
<keyword evidence="1 6" id="KW-0378">Hydrolase</keyword>
<keyword evidence="7" id="KW-1185">Reference proteome</keyword>
<evidence type="ECO:0000256" key="1">
    <source>
        <dbReference type="ARBA" id="ARBA00022801"/>
    </source>
</evidence>
<dbReference type="Gene3D" id="3.60.40.10">
    <property type="entry name" value="PPM-type phosphatase domain"/>
    <property type="match status" value="1"/>
</dbReference>
<reference evidence="6 7" key="1">
    <citation type="submission" date="2024-10" db="EMBL/GenBank/DDBJ databases">
        <title>The Natural Products Discovery Center: Release of the First 8490 Sequenced Strains for Exploring Actinobacteria Biosynthetic Diversity.</title>
        <authorList>
            <person name="Kalkreuter E."/>
            <person name="Kautsar S.A."/>
            <person name="Yang D."/>
            <person name="Bader C.D."/>
            <person name="Teijaro C.N."/>
            <person name="Fluegel L."/>
            <person name="Davis C.M."/>
            <person name="Simpson J.R."/>
            <person name="Lauterbach L."/>
            <person name="Steele A.D."/>
            <person name="Gui C."/>
            <person name="Meng S."/>
            <person name="Li G."/>
            <person name="Viehrig K."/>
            <person name="Ye F."/>
            <person name="Su P."/>
            <person name="Kiefer A.F."/>
            <person name="Nichols A."/>
            <person name="Cepeda A.J."/>
            <person name="Yan W."/>
            <person name="Fan B."/>
            <person name="Jiang Y."/>
            <person name="Adhikari A."/>
            <person name="Zheng C.-J."/>
            <person name="Schuster L."/>
            <person name="Cowan T.M."/>
            <person name="Smanski M.J."/>
            <person name="Chevrette M.G."/>
            <person name="De Carvalho L.P.S."/>
            <person name="Shen B."/>
        </authorList>
    </citation>
    <scope>NUCLEOTIDE SEQUENCE [LARGE SCALE GENOMIC DNA]</scope>
    <source>
        <strain evidence="6 7">NPDC001390</strain>
    </source>
</reference>
<dbReference type="GO" id="GO:0004722">
    <property type="term" value="F:protein serine/threonine phosphatase activity"/>
    <property type="evidence" value="ECO:0007669"/>
    <property type="project" value="UniProtKB-EC"/>
</dbReference>
<dbReference type="PROSITE" id="PS50112">
    <property type="entry name" value="PAS"/>
    <property type="match status" value="1"/>
</dbReference>
<dbReference type="SMART" id="SM00091">
    <property type="entry name" value="PAS"/>
    <property type="match status" value="1"/>
</dbReference>
<organism evidence="6 7">
    <name type="scientific">Streptomyces bluensis</name>
    <dbReference type="NCBI Taxonomy" id="33897"/>
    <lineage>
        <taxon>Bacteria</taxon>
        <taxon>Bacillati</taxon>
        <taxon>Actinomycetota</taxon>
        <taxon>Actinomycetes</taxon>
        <taxon>Kitasatosporales</taxon>
        <taxon>Streptomycetaceae</taxon>
        <taxon>Streptomyces</taxon>
    </lineage>
</organism>
<dbReference type="SMART" id="SM00331">
    <property type="entry name" value="PP2C_SIG"/>
    <property type="match status" value="1"/>
</dbReference>
<comment type="caution">
    <text evidence="6">The sequence shown here is derived from an EMBL/GenBank/DDBJ whole genome shotgun (WGS) entry which is preliminary data.</text>
</comment>
<gene>
    <name evidence="6" type="ORF">ACFY1D_01755</name>
</gene>
<dbReference type="InterPro" id="IPR000014">
    <property type="entry name" value="PAS"/>
</dbReference>
<protein>
    <submittedName>
        <fullName evidence="6">PP2C family protein-serine/threonine phosphatase</fullName>
        <ecNumber evidence="6">3.1.3.16</ecNumber>
    </submittedName>
</protein>
<evidence type="ECO:0000256" key="3">
    <source>
        <dbReference type="SAM" id="MobiDB-lite"/>
    </source>
</evidence>
<feature type="domain" description="PPM-type phosphatase" evidence="5">
    <location>
        <begin position="240"/>
        <end position="452"/>
    </location>
</feature>
<evidence type="ECO:0000256" key="2">
    <source>
        <dbReference type="SAM" id="Coils"/>
    </source>
</evidence>
<feature type="coiled-coil region" evidence="2">
    <location>
        <begin position="190"/>
        <end position="221"/>
    </location>
</feature>
<dbReference type="EC" id="3.1.3.16" evidence="6"/>
<feature type="region of interest" description="Disordered" evidence="3">
    <location>
        <begin position="1"/>
        <end position="33"/>
    </location>
</feature>
<name>A0ABW6U9S0_9ACTN</name>
<evidence type="ECO:0000313" key="6">
    <source>
        <dbReference type="EMBL" id="MFF4520193.1"/>
    </source>
</evidence>
<dbReference type="SUPFAM" id="SSF55785">
    <property type="entry name" value="PYP-like sensor domain (PAS domain)"/>
    <property type="match status" value="1"/>
</dbReference>
<evidence type="ECO:0000259" key="5">
    <source>
        <dbReference type="PROSITE" id="PS51746"/>
    </source>
</evidence>
<dbReference type="Pfam" id="PF07228">
    <property type="entry name" value="SpoIIE"/>
    <property type="match status" value="1"/>
</dbReference>
<dbReference type="Pfam" id="PF08448">
    <property type="entry name" value="PAS_4"/>
    <property type="match status" value="1"/>
</dbReference>
<dbReference type="CDD" id="cd00130">
    <property type="entry name" value="PAS"/>
    <property type="match status" value="1"/>
</dbReference>
<dbReference type="Proteomes" id="UP001602058">
    <property type="component" value="Unassembled WGS sequence"/>
</dbReference>
<dbReference type="PROSITE" id="PS51746">
    <property type="entry name" value="PPM_2"/>
    <property type="match status" value="1"/>
</dbReference>
<proteinExistence type="predicted"/>
<dbReference type="InterPro" id="IPR036457">
    <property type="entry name" value="PPM-type-like_dom_sf"/>
</dbReference>
<dbReference type="InterPro" id="IPR035965">
    <property type="entry name" value="PAS-like_dom_sf"/>
</dbReference>
<dbReference type="SUPFAM" id="SSF81606">
    <property type="entry name" value="PP2C-like"/>
    <property type="match status" value="1"/>
</dbReference>
<feature type="domain" description="PAS" evidence="4">
    <location>
        <begin position="36"/>
        <end position="80"/>
    </location>
</feature>
<dbReference type="EMBL" id="JBIAWJ010000001">
    <property type="protein sequence ID" value="MFF4520193.1"/>
    <property type="molecule type" value="Genomic_DNA"/>
</dbReference>